<dbReference type="GO" id="GO:0004065">
    <property type="term" value="F:arylsulfatase activity"/>
    <property type="evidence" value="ECO:0007669"/>
    <property type="project" value="TreeGrafter"/>
</dbReference>
<gene>
    <name evidence="6" type="ORF">JF259_11575</name>
</gene>
<dbReference type="Gene3D" id="3.40.720.10">
    <property type="entry name" value="Alkaline Phosphatase, subunit A"/>
    <property type="match status" value="1"/>
</dbReference>
<evidence type="ECO:0000313" key="6">
    <source>
        <dbReference type="EMBL" id="MBJ6368730.1"/>
    </source>
</evidence>
<dbReference type="Proteomes" id="UP000610931">
    <property type="component" value="Unassembled WGS sequence"/>
</dbReference>
<dbReference type="PANTHER" id="PTHR42693:SF53">
    <property type="entry name" value="ENDO-4-O-SULFATASE"/>
    <property type="match status" value="1"/>
</dbReference>
<organism evidence="6 7">
    <name type="scientific">Snuella sedimenti</name>
    <dbReference type="NCBI Taxonomy" id="2798802"/>
    <lineage>
        <taxon>Bacteria</taxon>
        <taxon>Pseudomonadati</taxon>
        <taxon>Bacteroidota</taxon>
        <taxon>Flavobacteriia</taxon>
        <taxon>Flavobacteriales</taxon>
        <taxon>Flavobacteriaceae</taxon>
        <taxon>Snuella</taxon>
    </lineage>
</organism>
<reference evidence="6" key="1">
    <citation type="submission" date="2020-12" db="EMBL/GenBank/DDBJ databases">
        <title>Snuella sp. nov., isolated from sediment in Incheon.</title>
        <authorList>
            <person name="Kim W."/>
        </authorList>
    </citation>
    <scope>NUCLEOTIDE SEQUENCE</scope>
    <source>
        <strain evidence="6">CAU 1569</strain>
    </source>
</reference>
<dbReference type="InterPro" id="IPR024607">
    <property type="entry name" value="Sulfatase_CS"/>
</dbReference>
<dbReference type="EMBL" id="JAELVQ010000014">
    <property type="protein sequence ID" value="MBJ6368730.1"/>
    <property type="molecule type" value="Genomic_DNA"/>
</dbReference>
<evidence type="ECO:0000256" key="4">
    <source>
        <dbReference type="ARBA" id="ARBA00022837"/>
    </source>
</evidence>
<dbReference type="PROSITE" id="PS00149">
    <property type="entry name" value="SULFATASE_2"/>
    <property type="match status" value="1"/>
</dbReference>
<evidence type="ECO:0000256" key="1">
    <source>
        <dbReference type="ARBA" id="ARBA00008779"/>
    </source>
</evidence>
<dbReference type="Gene3D" id="3.30.1120.10">
    <property type="match status" value="1"/>
</dbReference>
<comment type="similarity">
    <text evidence="1">Belongs to the sulfatase family.</text>
</comment>
<evidence type="ECO:0000256" key="3">
    <source>
        <dbReference type="ARBA" id="ARBA00022801"/>
    </source>
</evidence>
<dbReference type="PANTHER" id="PTHR42693">
    <property type="entry name" value="ARYLSULFATASE FAMILY MEMBER"/>
    <property type="match status" value="1"/>
</dbReference>
<dbReference type="InterPro" id="IPR050738">
    <property type="entry name" value="Sulfatase"/>
</dbReference>
<keyword evidence="7" id="KW-1185">Reference proteome</keyword>
<evidence type="ECO:0000259" key="5">
    <source>
        <dbReference type="Pfam" id="PF00884"/>
    </source>
</evidence>
<evidence type="ECO:0000313" key="7">
    <source>
        <dbReference type="Proteomes" id="UP000610931"/>
    </source>
</evidence>
<comment type="caution">
    <text evidence="6">The sequence shown here is derived from an EMBL/GenBank/DDBJ whole genome shotgun (WGS) entry which is preliminary data.</text>
</comment>
<dbReference type="RefSeq" id="WP_199115489.1">
    <property type="nucleotide sequence ID" value="NZ_JAELVQ010000014.1"/>
</dbReference>
<dbReference type="InterPro" id="IPR017850">
    <property type="entry name" value="Alkaline_phosphatase_core_sf"/>
</dbReference>
<keyword evidence="3 6" id="KW-0378">Hydrolase</keyword>
<sequence>MKKNYIYKSVLFILIWFYATGQTTTNLKAPNILCILVDDLGYGDLSIQGATDMQTPNIDNIARQGITFTNFYANSTVCSPSRAALLSGKYPEMVGVPGVIRQVSKDSWGNLTDNSLLISEVLKNKGYQTAIIGKWHLGLGNPDTPNDKGFDHFKGFLGDMMDDYWTHRRGGINWMRYNEKEIDPKGHATDIFTNWAIDYLNEHKENRAPFFMYLAYNAPHFPIQPPKEWLEKVIAREPNISEKRAKNVAFIEHLDFNIGRVMQSLKETGLDDNTLVVFTSDNGGALWYAQSNGKLRGGKQDMYEGGIRVPTYFYWKNKIAPNTKTSNFAMLMDLFPTFCDVAGIQTSKNVDGISILPILLGRVQKTDNRYVYWVRREGGKYGGQAYYAARYKDFKIVQNTPYEPIQLFNLKNDEYETQPLNTSGVEVYNELRSQLQDHIRKTGRVPWQ</sequence>
<name>A0A8J7LSS1_9FLAO</name>
<dbReference type="InterPro" id="IPR000917">
    <property type="entry name" value="Sulfatase_N"/>
</dbReference>
<feature type="domain" description="Sulfatase N-terminal" evidence="5">
    <location>
        <begin position="30"/>
        <end position="344"/>
    </location>
</feature>
<proteinExistence type="inferred from homology"/>
<dbReference type="AlphaFoldDB" id="A0A8J7LSS1"/>
<dbReference type="GO" id="GO:0046872">
    <property type="term" value="F:metal ion binding"/>
    <property type="evidence" value="ECO:0007669"/>
    <property type="project" value="UniProtKB-KW"/>
</dbReference>
<dbReference type="Pfam" id="PF00884">
    <property type="entry name" value="Sulfatase"/>
    <property type="match status" value="1"/>
</dbReference>
<evidence type="ECO:0000256" key="2">
    <source>
        <dbReference type="ARBA" id="ARBA00022723"/>
    </source>
</evidence>
<accession>A0A8J7LSS1</accession>
<dbReference type="SUPFAM" id="SSF53649">
    <property type="entry name" value="Alkaline phosphatase-like"/>
    <property type="match status" value="1"/>
</dbReference>
<keyword evidence="4" id="KW-0106">Calcium</keyword>
<protein>
    <submittedName>
        <fullName evidence="6">Sulfatase-like hydrolase/transferase</fullName>
    </submittedName>
</protein>
<keyword evidence="2" id="KW-0479">Metal-binding</keyword>